<dbReference type="EMBL" id="ACBZ01000024">
    <property type="protein sequence ID" value="EEG50387.1"/>
    <property type="molecule type" value="Genomic_DNA"/>
</dbReference>
<dbReference type="Gene3D" id="2.60.40.10">
    <property type="entry name" value="Immunoglobulins"/>
    <property type="match status" value="3"/>
</dbReference>
<organism evidence="2 3">
    <name type="scientific">Blautia hydrogenotrophica (strain DSM 10507 / JCM 14656 / S5a33)</name>
    <name type="common">Ruminococcus hydrogenotrophicus</name>
    <dbReference type="NCBI Taxonomy" id="476272"/>
    <lineage>
        <taxon>Bacteria</taxon>
        <taxon>Bacillati</taxon>
        <taxon>Bacillota</taxon>
        <taxon>Clostridia</taxon>
        <taxon>Lachnospirales</taxon>
        <taxon>Lachnospiraceae</taxon>
        <taxon>Blautia</taxon>
    </lineage>
</organism>
<gene>
    <name evidence="2" type="ORF">RUMHYD_00668</name>
</gene>
<feature type="domain" description="Pesticidal crystal protein Cry22Aa Ig-like" evidence="1">
    <location>
        <begin position="205"/>
        <end position="271"/>
    </location>
</feature>
<dbReference type="HOGENOM" id="CLU_080113_0_0_9"/>
<dbReference type="GeneID" id="86821301"/>
<dbReference type="AlphaFoldDB" id="C0CIK4"/>
<evidence type="ECO:0000259" key="1">
    <source>
        <dbReference type="Pfam" id="PF16403"/>
    </source>
</evidence>
<dbReference type="PATRIC" id="fig|476272.21.peg.3673"/>
<reference evidence="2 3" key="1">
    <citation type="submission" date="2009-01" db="EMBL/GenBank/DDBJ databases">
        <authorList>
            <person name="Fulton L."/>
            <person name="Clifton S."/>
            <person name="Fulton B."/>
            <person name="Xu J."/>
            <person name="Minx P."/>
            <person name="Pepin K.H."/>
            <person name="Johnson M."/>
            <person name="Bhonagiri V."/>
            <person name="Nash W.E."/>
            <person name="Mardis E.R."/>
            <person name="Wilson R.K."/>
        </authorList>
    </citation>
    <scope>NUCLEOTIDE SEQUENCE [LARGE SCALE GENOMIC DNA]</scope>
    <source>
        <strain evidence="3">DSM 10507 / JCM 14656 / S5a33</strain>
    </source>
</reference>
<name>C0CIK4_BLAHS</name>
<dbReference type="Proteomes" id="UP000003100">
    <property type="component" value="Unassembled WGS sequence"/>
</dbReference>
<dbReference type="InterPro" id="IPR013783">
    <property type="entry name" value="Ig-like_fold"/>
</dbReference>
<reference evidence="2 3" key="2">
    <citation type="submission" date="2009-02" db="EMBL/GenBank/DDBJ databases">
        <title>Draft genome sequence of Blautia hydrogenotrophica DSM 10507 (Ruminococcus hydrogenotrophicus DSM 10507).</title>
        <authorList>
            <person name="Sudarsanam P."/>
            <person name="Ley R."/>
            <person name="Guruge J."/>
            <person name="Turnbaugh P.J."/>
            <person name="Mahowald M."/>
            <person name="Liep D."/>
            <person name="Gordon J."/>
        </authorList>
    </citation>
    <scope>NUCLEOTIDE SEQUENCE [LARGE SCALE GENOMIC DNA]</scope>
    <source>
        <strain evidence="3">DSM 10507 / JCM 14656 / S5a33</strain>
    </source>
</reference>
<dbReference type="InterPro" id="IPR032179">
    <property type="entry name" value="Cry22Aa_Ig-like"/>
</dbReference>
<dbReference type="RefSeq" id="WP_005946059.1">
    <property type="nucleotide sequence ID" value="NZ_CP136423.1"/>
</dbReference>
<keyword evidence="3" id="KW-1185">Reference proteome</keyword>
<protein>
    <recommendedName>
        <fullName evidence="1">Pesticidal crystal protein Cry22Aa Ig-like domain-containing protein</fullName>
    </recommendedName>
</protein>
<dbReference type="eggNOG" id="COG3227">
    <property type="taxonomic scope" value="Bacteria"/>
</dbReference>
<comment type="caution">
    <text evidence="2">The sequence shown here is derived from an EMBL/GenBank/DDBJ whole genome shotgun (WGS) entry which is preliminary data.</text>
</comment>
<evidence type="ECO:0000313" key="2">
    <source>
        <dbReference type="EMBL" id="EEG50387.1"/>
    </source>
</evidence>
<dbReference type="Pfam" id="PF16403">
    <property type="entry name" value="Bact_surface_Ig-like"/>
    <property type="match status" value="1"/>
</dbReference>
<evidence type="ECO:0000313" key="3">
    <source>
        <dbReference type="Proteomes" id="UP000003100"/>
    </source>
</evidence>
<proteinExistence type="predicted"/>
<sequence length="273" mass="30084">MKYIRITMMFLFVVSLGLYGLSWVKEKQLEDSTKPSLTSDREEMELSVDYEEGDLLEGLTASDAKDGDLTDQIIVGSFSQFLEPGVCNVSYVVFDSVNQPAVLTRKTRFTDYRSPQFTLSQPLVFRAGAGSNAVSQVGANDVLDGDLTSLVRLVESDVNYREEGEYSIQVEVSNSFGDTQEASLPVHIVEGSNAALEIELMEPLVYVKKGEGFDPNLYVESVEDADGNLVQGPSLTVESSVNNQEAGCYEVHYQVTNEQGLSGETWLTVIVRE</sequence>
<accession>C0CIK4</accession>